<dbReference type="EMBL" id="CM032185">
    <property type="protein sequence ID" value="KAG7092169.1"/>
    <property type="molecule type" value="Genomic_DNA"/>
</dbReference>
<dbReference type="PANTHER" id="PTHR43433">
    <property type="entry name" value="HYDROLASE, ALPHA/BETA FOLD FAMILY PROTEIN"/>
    <property type="match status" value="1"/>
</dbReference>
<accession>A0A9P7RYJ0</accession>
<protein>
    <recommendedName>
        <fullName evidence="1">AB hydrolase-1 domain-containing protein</fullName>
    </recommendedName>
</protein>
<dbReference type="Proteomes" id="UP001049176">
    <property type="component" value="Chromosome 5"/>
</dbReference>
<name>A0A9P7RYJ0_9AGAR</name>
<dbReference type="Gene3D" id="3.40.50.1820">
    <property type="entry name" value="alpha/beta hydrolase"/>
    <property type="match status" value="1"/>
</dbReference>
<feature type="domain" description="AB hydrolase-1" evidence="1">
    <location>
        <begin position="54"/>
        <end position="304"/>
    </location>
</feature>
<keyword evidence="3" id="KW-1185">Reference proteome</keyword>
<organism evidence="2 3">
    <name type="scientific">Marasmius oreades</name>
    <name type="common">fairy-ring Marasmius</name>
    <dbReference type="NCBI Taxonomy" id="181124"/>
    <lineage>
        <taxon>Eukaryota</taxon>
        <taxon>Fungi</taxon>
        <taxon>Dikarya</taxon>
        <taxon>Basidiomycota</taxon>
        <taxon>Agaricomycotina</taxon>
        <taxon>Agaricomycetes</taxon>
        <taxon>Agaricomycetidae</taxon>
        <taxon>Agaricales</taxon>
        <taxon>Marasmiineae</taxon>
        <taxon>Marasmiaceae</taxon>
        <taxon>Marasmius</taxon>
    </lineage>
</organism>
<dbReference type="AlphaFoldDB" id="A0A9P7RYJ0"/>
<dbReference type="PANTHER" id="PTHR43433:SF5">
    <property type="entry name" value="AB HYDROLASE-1 DOMAIN-CONTAINING PROTEIN"/>
    <property type="match status" value="1"/>
</dbReference>
<gene>
    <name evidence="2" type="ORF">E1B28_008538</name>
</gene>
<dbReference type="GeneID" id="66077614"/>
<evidence type="ECO:0000313" key="3">
    <source>
        <dbReference type="Proteomes" id="UP001049176"/>
    </source>
</evidence>
<evidence type="ECO:0000313" key="2">
    <source>
        <dbReference type="EMBL" id="KAG7092169.1"/>
    </source>
</evidence>
<evidence type="ECO:0000259" key="1">
    <source>
        <dbReference type="Pfam" id="PF00561"/>
    </source>
</evidence>
<comment type="caution">
    <text evidence="2">The sequence shown here is derived from an EMBL/GenBank/DDBJ whole genome shotgun (WGS) entry which is preliminary data.</text>
</comment>
<dbReference type="Pfam" id="PF00561">
    <property type="entry name" value="Abhydrolase_1"/>
    <property type="match status" value="1"/>
</dbReference>
<dbReference type="InterPro" id="IPR050471">
    <property type="entry name" value="AB_hydrolase"/>
</dbReference>
<dbReference type="KEGG" id="more:E1B28_008538"/>
<dbReference type="SUPFAM" id="SSF53474">
    <property type="entry name" value="alpha/beta-Hydrolases"/>
    <property type="match status" value="1"/>
</dbReference>
<dbReference type="RefSeq" id="XP_043008639.1">
    <property type="nucleotide sequence ID" value="XM_043153355.1"/>
</dbReference>
<reference evidence="2" key="1">
    <citation type="journal article" date="2021" name="Genome Biol. Evol.">
        <title>The assembled and annotated genome of the fairy-ring fungus Marasmius oreades.</title>
        <authorList>
            <person name="Hiltunen M."/>
            <person name="Ament-Velasquez S.L."/>
            <person name="Johannesson H."/>
        </authorList>
    </citation>
    <scope>NUCLEOTIDE SEQUENCE</scope>
    <source>
        <strain evidence="2">03SP1</strain>
    </source>
</reference>
<sequence length="325" mass="36611">MLDEYNLPTIFNPATCTTKGLCPVTTIREQGENPLQSHSLYYEIHGSGPEKIALIMGLNSSSFSWFLQVEHFSKLPGYTVLAFDNRGVGNSGTPKGPYTTSGMAEDVICLLDSVGWTGERSVHVIGVSLGGMISQELATRIPERIASLTLAVTTRGGRPWSNLPPWKGFFLLTKLTFTNDIEAKLPLLFDMLYPSSWLDEIAEDDPERRTNREFQAMHYRKRIELTRPQTIIGTFSQMSAGMTHYVSDDRLRKISSSIPKVLIITGDEDNLVEPRNSIYLKSQMPEAEFIQWETTGHAIHYQHPRRFNETLERVFIEGRAKVGVP</sequence>
<proteinExistence type="predicted"/>
<dbReference type="PRINTS" id="PR00111">
    <property type="entry name" value="ABHYDROLASE"/>
</dbReference>
<dbReference type="InterPro" id="IPR029058">
    <property type="entry name" value="AB_hydrolase_fold"/>
</dbReference>
<dbReference type="InterPro" id="IPR000073">
    <property type="entry name" value="AB_hydrolase_1"/>
</dbReference>
<dbReference type="OrthoDB" id="19657at2759"/>